<feature type="domain" description="Phospholipase/carboxylesterase/thioesterase" evidence="3">
    <location>
        <begin position="30"/>
        <end position="226"/>
    </location>
</feature>
<comment type="similarity">
    <text evidence="1">Belongs to the AB hydrolase superfamily. AB hydrolase 2 family.</text>
</comment>
<dbReference type="Proteomes" id="UP000001007">
    <property type="component" value="Chromosome"/>
</dbReference>
<dbReference type="STRING" id="194439.CT1856"/>
<proteinExistence type="inferred from homology"/>
<evidence type="ECO:0000256" key="2">
    <source>
        <dbReference type="ARBA" id="ARBA00022801"/>
    </source>
</evidence>
<dbReference type="InterPro" id="IPR003140">
    <property type="entry name" value="PLipase/COase/thioEstase"/>
</dbReference>
<evidence type="ECO:0000313" key="4">
    <source>
        <dbReference type="EMBL" id="AAM73076.1"/>
    </source>
</evidence>
<dbReference type="Pfam" id="PF02230">
    <property type="entry name" value="Abhydrolase_2"/>
    <property type="match status" value="1"/>
</dbReference>
<dbReference type="EnsemblBacteria" id="AAM73076">
    <property type="protein sequence ID" value="AAM73076"/>
    <property type="gene ID" value="CT1856"/>
</dbReference>
<dbReference type="EMBL" id="AE006470">
    <property type="protein sequence ID" value="AAM73076.1"/>
    <property type="molecule type" value="Genomic_DNA"/>
</dbReference>
<gene>
    <name evidence="4" type="ordered locus">CT1856</name>
</gene>
<evidence type="ECO:0000256" key="1">
    <source>
        <dbReference type="ARBA" id="ARBA00006499"/>
    </source>
</evidence>
<dbReference type="Gene3D" id="3.40.50.1820">
    <property type="entry name" value="alpha/beta hydrolase"/>
    <property type="match status" value="1"/>
</dbReference>
<evidence type="ECO:0000259" key="3">
    <source>
        <dbReference type="Pfam" id="PF02230"/>
    </source>
</evidence>
<accession>Q8KBD2</accession>
<keyword evidence="2" id="KW-0378">Hydrolase</keyword>
<dbReference type="OrthoDB" id="9795555at2"/>
<dbReference type="HOGENOM" id="CLU_049413_5_3_10"/>
<dbReference type="ESTHER" id="chlte-CT1856">
    <property type="family name" value="LYsophospholipase_carboxylesterase"/>
</dbReference>
<dbReference type="GO" id="GO:0016787">
    <property type="term" value="F:hydrolase activity"/>
    <property type="evidence" value="ECO:0007669"/>
    <property type="project" value="UniProtKB-KW"/>
</dbReference>
<name>Q8KBD2_CHLTE</name>
<evidence type="ECO:0000313" key="5">
    <source>
        <dbReference type="Proteomes" id="UP000001007"/>
    </source>
</evidence>
<protein>
    <submittedName>
        <fullName evidence="4">Serine esterase</fullName>
    </submittedName>
</protein>
<dbReference type="SUPFAM" id="SSF53474">
    <property type="entry name" value="alpha/beta-Hydrolases"/>
    <property type="match status" value="1"/>
</dbReference>
<dbReference type="KEGG" id="cte:CT1856"/>
<dbReference type="PANTHER" id="PTHR10655:SF17">
    <property type="entry name" value="LYSOPHOSPHOLIPASE-LIKE PROTEIN 1"/>
    <property type="match status" value="1"/>
</dbReference>
<reference evidence="4 5" key="1">
    <citation type="journal article" date="2002" name="Proc. Natl. Acad. Sci. U.S.A.">
        <title>The complete genome sequence of Chlorobium tepidum TLS, a photosynthetic, anaerobic, green-sulfur bacterium.</title>
        <authorList>
            <person name="Eisen J.A."/>
            <person name="Nelson K.E."/>
            <person name="Paulsen I.T."/>
            <person name="Heidelberg J.F."/>
            <person name="Wu M."/>
            <person name="Dodson R.J."/>
            <person name="Deboy R."/>
            <person name="Gwinn M.L."/>
            <person name="Nelson W.C."/>
            <person name="Haft D.H."/>
            <person name="Hickey E.K."/>
            <person name="Peterson J.D."/>
            <person name="Durkin A.S."/>
            <person name="Kolonay J.L."/>
            <person name="Yang F."/>
            <person name="Holt I."/>
            <person name="Umayam L.A."/>
            <person name="Mason T."/>
            <person name="Brenner M."/>
            <person name="Shea T.P."/>
            <person name="Parksey D."/>
            <person name="Nierman W.C."/>
            <person name="Feldblyum T.V."/>
            <person name="Hansen C.L."/>
            <person name="Craven M.B."/>
            <person name="Radune D."/>
            <person name="Vamathevan J."/>
            <person name="Khouri H."/>
            <person name="White O."/>
            <person name="Gruber T.M."/>
            <person name="Ketchum K.A."/>
            <person name="Venter J.C."/>
            <person name="Tettelin H."/>
            <person name="Bryant D.A."/>
            <person name="Fraser C.M."/>
        </authorList>
    </citation>
    <scope>NUCLEOTIDE SEQUENCE [LARGE SCALE GENOMIC DNA]</scope>
    <source>
        <strain evidence="5">ATCC 49652 / DSM 12025 / NBRC 103806 / TLS</strain>
    </source>
</reference>
<sequence length="234" mass="26533">MYRIHNTNPFPMFTRNNDAFTWLDYNRNPDKKSPLLVMLHGYGSNERDLIMLAPTLDPRLRVVSVRAPLVLAPEMYGWFPIEFTPGGITVDREAARQVAEKLVTFLEHLIEKLQPTGEKTFLMGFSQGSVMSYLTAFRNPELLHGVVALSGQLPDARPEAGALPEALGDVPFLVQHGLFDDVLPIDRGRQANAWLRDRIADLTYREYPMAHQINQASLDFLASWLSERIDRVVS</sequence>
<dbReference type="AlphaFoldDB" id="Q8KBD2"/>
<dbReference type="eggNOG" id="COG0400">
    <property type="taxonomic scope" value="Bacteria"/>
</dbReference>
<keyword evidence="5" id="KW-1185">Reference proteome</keyword>
<dbReference type="InterPro" id="IPR029058">
    <property type="entry name" value="AB_hydrolase_fold"/>
</dbReference>
<dbReference type="PANTHER" id="PTHR10655">
    <property type="entry name" value="LYSOPHOSPHOLIPASE-RELATED"/>
    <property type="match status" value="1"/>
</dbReference>
<dbReference type="InterPro" id="IPR050565">
    <property type="entry name" value="LYPA1-2/EST-like"/>
</dbReference>
<organism evidence="4 5">
    <name type="scientific">Chlorobaculum tepidum (strain ATCC 49652 / DSM 12025 / NBRC 103806 / TLS)</name>
    <name type="common">Chlorobium tepidum</name>
    <dbReference type="NCBI Taxonomy" id="194439"/>
    <lineage>
        <taxon>Bacteria</taxon>
        <taxon>Pseudomonadati</taxon>
        <taxon>Chlorobiota</taxon>
        <taxon>Chlorobiia</taxon>
        <taxon>Chlorobiales</taxon>
        <taxon>Chlorobiaceae</taxon>
        <taxon>Chlorobaculum</taxon>
    </lineage>
</organism>